<keyword evidence="3" id="KW-0807">Transducer</keyword>
<dbReference type="Proteomes" id="UP000000422">
    <property type="component" value="Chromosome"/>
</dbReference>
<keyword evidence="4" id="KW-0472">Membrane</keyword>
<name>Q7M7P7_WOLSU</name>
<evidence type="ECO:0000256" key="4">
    <source>
        <dbReference type="SAM" id="Phobius"/>
    </source>
</evidence>
<dbReference type="AlphaFoldDB" id="Q7M7P7"/>
<dbReference type="KEGG" id="wsu:WS2163"/>
<dbReference type="Pfam" id="PF00015">
    <property type="entry name" value="MCPsignal"/>
    <property type="match status" value="1"/>
</dbReference>
<protein>
    <submittedName>
        <fullName evidence="7">PUTATIVE METHYL-ACCEPTING CHEMOTAXIS PROTEIN</fullName>
    </submittedName>
</protein>
<dbReference type="Gene3D" id="1.10.287.950">
    <property type="entry name" value="Methyl-accepting chemotaxis protein"/>
    <property type="match status" value="1"/>
</dbReference>
<dbReference type="STRING" id="273121.WS2163"/>
<evidence type="ECO:0000256" key="1">
    <source>
        <dbReference type="ARBA" id="ARBA00022500"/>
    </source>
</evidence>
<dbReference type="GO" id="GO:0006935">
    <property type="term" value="P:chemotaxis"/>
    <property type="evidence" value="ECO:0007669"/>
    <property type="project" value="UniProtKB-KW"/>
</dbReference>
<dbReference type="RefSeq" id="WP_011139937.1">
    <property type="nucleotide sequence ID" value="NC_005090.1"/>
</dbReference>
<dbReference type="GO" id="GO:0007165">
    <property type="term" value="P:signal transduction"/>
    <property type="evidence" value="ECO:0007669"/>
    <property type="project" value="UniProtKB-KW"/>
</dbReference>
<keyword evidence="4" id="KW-1133">Transmembrane helix</keyword>
<feature type="transmembrane region" description="Helical" evidence="4">
    <location>
        <begin position="191"/>
        <end position="211"/>
    </location>
</feature>
<evidence type="ECO:0000256" key="2">
    <source>
        <dbReference type="ARBA" id="ARBA00029447"/>
    </source>
</evidence>
<sequence length="560" mass="62255">MSKASITQSIKLMLFASLTISTLIGIVAFTFSQKIHQNNDDFIDNAVQGKMLILEINADLNLVSRNTREIMLGSSFENNMKSLTETRQRIEERFAGLFTTIQPGDKEKLQALEHSRSQVLAFIDHGIQKVQSIKEDPSLEHRMALYAEYRTEATPLATASRESFKKIVDLKNAEFEASQKELDSTLTLLDWFLAGMVTLILLFIALPLFFLNRRIANLEVIKEGLLSFFSFLNKESQEARPIALESHDELGEMARSINANIAQIQAKIQEDAKFIEAVKRFAKNLGEGDLRATLNASSRSSELEELAKILLQTRQSLEQNITHNIPELLSLLESFRRQDFTPRFKEAEGKVAQSLNLLGDTIASMLKESLQTGEMLESQAKTLHDSMDALSKSAQNQAASLEESSSALEEMNASMHAVSEKTSEIIRQSEDIKGVIGIIRDIADQTNLLALNAAIEAARAGEHGRGFAVVADEVRKLAERTQKSLGEIDASTNTLVQSINEIGESIKEQSTGIAQITEAISHIDSLTQENADVAERNDGIAKEVFQKAQELVLESKKKRF</sequence>
<dbReference type="PANTHER" id="PTHR43531">
    <property type="entry name" value="PROTEIN ICFG"/>
    <property type="match status" value="1"/>
</dbReference>
<reference evidence="7 8" key="1">
    <citation type="journal article" date="2003" name="Proc. Natl. Acad. Sci. U.S.A.">
        <title>Complete genome sequence and analysis of Wolinella succinogenes.</title>
        <authorList>
            <person name="Baar C."/>
            <person name="Eppinger M."/>
            <person name="Raddatz G."/>
            <person name="Simon JM."/>
            <person name="Lanz C."/>
            <person name="Klimmek O."/>
            <person name="Nandakumar R."/>
            <person name="Gross R."/>
            <person name="Rosinus A."/>
            <person name="Keller H."/>
            <person name="Jagtap P."/>
            <person name="Linke B."/>
            <person name="Meyer F."/>
            <person name="Lederer H."/>
            <person name="Schuster S.C."/>
        </authorList>
    </citation>
    <scope>NUCLEOTIDE SEQUENCE [LARGE SCALE GENOMIC DNA]</scope>
    <source>
        <strain evidence="8">ATCC 29543 / DSM 1740 / CCUG 13145 / JCM 31913 / LMG 7466 / NCTC 11488 / FDC 602W</strain>
    </source>
</reference>
<evidence type="ECO:0000259" key="6">
    <source>
        <dbReference type="PROSITE" id="PS50885"/>
    </source>
</evidence>
<keyword evidence="8" id="KW-1185">Reference proteome</keyword>
<evidence type="ECO:0000313" key="7">
    <source>
        <dbReference type="EMBL" id="CAE11155.1"/>
    </source>
</evidence>
<dbReference type="SMART" id="SM00283">
    <property type="entry name" value="MA"/>
    <property type="match status" value="1"/>
</dbReference>
<dbReference type="SUPFAM" id="SSF58104">
    <property type="entry name" value="Methyl-accepting chemotaxis protein (MCP) signaling domain"/>
    <property type="match status" value="1"/>
</dbReference>
<gene>
    <name evidence="7" type="ordered locus">WS2163</name>
</gene>
<dbReference type="PROSITE" id="PS50885">
    <property type="entry name" value="HAMP"/>
    <property type="match status" value="2"/>
</dbReference>
<feature type="domain" description="HAMP" evidence="6">
    <location>
        <begin position="275"/>
        <end position="322"/>
    </location>
</feature>
<dbReference type="PANTHER" id="PTHR43531:SF11">
    <property type="entry name" value="METHYL-ACCEPTING CHEMOTAXIS PROTEIN 3"/>
    <property type="match status" value="1"/>
</dbReference>
<evidence type="ECO:0000259" key="5">
    <source>
        <dbReference type="PROSITE" id="PS50111"/>
    </source>
</evidence>
<dbReference type="GO" id="GO:0004888">
    <property type="term" value="F:transmembrane signaling receptor activity"/>
    <property type="evidence" value="ECO:0007669"/>
    <property type="project" value="TreeGrafter"/>
</dbReference>
<dbReference type="HOGENOM" id="CLU_000445_107_30_7"/>
<feature type="transmembrane region" description="Helical" evidence="4">
    <location>
        <begin position="12"/>
        <end position="31"/>
    </location>
</feature>
<keyword evidence="1" id="KW-0145">Chemotaxis</keyword>
<accession>Q7M7P7</accession>
<dbReference type="InterPro" id="IPR004089">
    <property type="entry name" value="MCPsignal_dom"/>
</dbReference>
<organism evidence="8">
    <name type="scientific">Wolinella succinogenes (strain ATCC 29543 / DSM 1740 / CCUG 13145 / JCM 31913 / LMG 7466 / NCTC 11488 / FDC 602W)</name>
    <name type="common">Vibrio succinogenes</name>
    <dbReference type="NCBI Taxonomy" id="273121"/>
    <lineage>
        <taxon>Bacteria</taxon>
        <taxon>Pseudomonadati</taxon>
        <taxon>Campylobacterota</taxon>
        <taxon>Epsilonproteobacteria</taxon>
        <taxon>Campylobacterales</taxon>
        <taxon>Helicobacteraceae</taxon>
        <taxon>Wolinella</taxon>
    </lineage>
</organism>
<feature type="domain" description="Methyl-accepting transducer" evidence="5">
    <location>
        <begin position="363"/>
        <end position="550"/>
    </location>
</feature>
<dbReference type="Pfam" id="PF00672">
    <property type="entry name" value="HAMP"/>
    <property type="match status" value="1"/>
</dbReference>
<feature type="domain" description="HAMP" evidence="6">
    <location>
        <begin position="240"/>
        <end position="269"/>
    </location>
</feature>
<proteinExistence type="inferred from homology"/>
<dbReference type="InterPro" id="IPR003660">
    <property type="entry name" value="HAMP_dom"/>
</dbReference>
<dbReference type="PROSITE" id="PS50111">
    <property type="entry name" value="CHEMOTAXIS_TRANSDUC_2"/>
    <property type="match status" value="1"/>
</dbReference>
<dbReference type="GO" id="GO:0005886">
    <property type="term" value="C:plasma membrane"/>
    <property type="evidence" value="ECO:0007669"/>
    <property type="project" value="TreeGrafter"/>
</dbReference>
<dbReference type="InterPro" id="IPR051310">
    <property type="entry name" value="MCP_chemotaxis"/>
</dbReference>
<dbReference type="EMBL" id="BX571662">
    <property type="protein sequence ID" value="CAE11155.1"/>
    <property type="molecule type" value="Genomic_DNA"/>
</dbReference>
<keyword evidence="4" id="KW-0812">Transmembrane</keyword>
<dbReference type="eggNOG" id="COG0840">
    <property type="taxonomic scope" value="Bacteria"/>
</dbReference>
<evidence type="ECO:0000256" key="3">
    <source>
        <dbReference type="PROSITE-ProRule" id="PRU00284"/>
    </source>
</evidence>
<evidence type="ECO:0000313" key="8">
    <source>
        <dbReference type="Proteomes" id="UP000000422"/>
    </source>
</evidence>
<comment type="similarity">
    <text evidence="2">Belongs to the methyl-accepting chemotaxis (MCP) protein family.</text>
</comment>